<feature type="compositionally biased region" description="Polar residues" evidence="1">
    <location>
        <begin position="117"/>
        <end position="127"/>
    </location>
</feature>
<gene>
    <name evidence="2" type="ORF">PLEPLA_LOCUS23137</name>
</gene>
<name>A0A9N7URL4_PLEPL</name>
<evidence type="ECO:0000256" key="1">
    <source>
        <dbReference type="SAM" id="MobiDB-lite"/>
    </source>
</evidence>
<feature type="compositionally biased region" description="Basic and acidic residues" evidence="1">
    <location>
        <begin position="525"/>
        <end position="540"/>
    </location>
</feature>
<reference evidence="2" key="1">
    <citation type="submission" date="2020-03" db="EMBL/GenBank/DDBJ databases">
        <authorList>
            <person name="Weist P."/>
        </authorList>
    </citation>
    <scope>NUCLEOTIDE SEQUENCE</scope>
</reference>
<dbReference type="GO" id="GO:0007015">
    <property type="term" value="P:actin filament organization"/>
    <property type="evidence" value="ECO:0007669"/>
    <property type="project" value="TreeGrafter"/>
</dbReference>
<dbReference type="AlphaFoldDB" id="A0A9N7URL4"/>
<feature type="region of interest" description="Disordered" evidence="1">
    <location>
        <begin position="644"/>
        <end position="682"/>
    </location>
</feature>
<dbReference type="InterPro" id="IPR030072">
    <property type="entry name" value="XIRP1/XIRP2"/>
</dbReference>
<dbReference type="PANTHER" id="PTHR22591">
    <property type="entry name" value="XIN"/>
    <property type="match status" value="1"/>
</dbReference>
<protein>
    <submittedName>
        <fullName evidence="2">Uncharacterized protein</fullName>
    </submittedName>
</protein>
<organism evidence="2 3">
    <name type="scientific">Pleuronectes platessa</name>
    <name type="common">European plaice</name>
    <dbReference type="NCBI Taxonomy" id="8262"/>
    <lineage>
        <taxon>Eukaryota</taxon>
        <taxon>Metazoa</taxon>
        <taxon>Chordata</taxon>
        <taxon>Craniata</taxon>
        <taxon>Vertebrata</taxon>
        <taxon>Euteleostomi</taxon>
        <taxon>Actinopterygii</taxon>
        <taxon>Neopterygii</taxon>
        <taxon>Teleostei</taxon>
        <taxon>Neoteleostei</taxon>
        <taxon>Acanthomorphata</taxon>
        <taxon>Carangaria</taxon>
        <taxon>Pleuronectiformes</taxon>
        <taxon>Pleuronectoidei</taxon>
        <taxon>Pleuronectidae</taxon>
        <taxon>Pleuronectes</taxon>
    </lineage>
</organism>
<feature type="compositionally biased region" description="Low complexity" evidence="1">
    <location>
        <begin position="459"/>
        <end position="470"/>
    </location>
</feature>
<dbReference type="GO" id="GO:0001725">
    <property type="term" value="C:stress fiber"/>
    <property type="evidence" value="ECO:0007669"/>
    <property type="project" value="TreeGrafter"/>
</dbReference>
<evidence type="ECO:0000313" key="3">
    <source>
        <dbReference type="Proteomes" id="UP001153269"/>
    </source>
</evidence>
<feature type="region of interest" description="Disordered" evidence="1">
    <location>
        <begin position="271"/>
        <end position="326"/>
    </location>
</feature>
<feature type="region of interest" description="Disordered" evidence="1">
    <location>
        <begin position="525"/>
        <end position="555"/>
    </location>
</feature>
<feature type="compositionally biased region" description="Basic and acidic residues" evidence="1">
    <location>
        <begin position="480"/>
        <end position="489"/>
    </location>
</feature>
<feature type="region of interest" description="Disordered" evidence="1">
    <location>
        <begin position="449"/>
        <end position="509"/>
    </location>
</feature>
<sequence>MERRSESVQVCRLTRSFAITEDAISLADIHHNRIHTKIQLTPEGNPIAYPAAQASHTSHATTTQIQQQSSHVASPLLPFLLHSRYQRRSQRLWNRLHHSIGKSKIESQFVEAQTLTANETQGESGTQAPLCPYNPDLEEDSELSSASVREKREFFEDAQKAEIEKTYVRKEPIAIPERLGPDLEEDAAENKNKGTDELPRADLSGLVNKFESSEEKMYSKKELIPLADQLHNYTEGTACNKEKVDILEQGMPSFDIQAIKNVFELGELSSSFREEREDQEEPESNLSETTADTSKRERAQETRGGSRQSTPLPLQKHEAEAVPAEPSAFSEAKSITEHFSNVDEFGNEVIGTRTAVIELSESASSQQVPFSYADVVKRKAAAARRTETYDEDATEKLLRNFHKTWTESETVFKSLGYSVSEETTAQVLSSETRIVSSGSSSEVGALHTVSEESLSNGCSDSGQKQSSSISNAERNSVTELVRRASERSRAYGRQGQATRQPRLHYHHVPPPPVLPLLIVEQQCRRMSERRQQHQDHKSEWDGDTDSCASDNDRSFPDASVRSSAAFRLLGAAIAARPVISYLSGSVAMQLLGLITDYRPMGHRGALSPLHPCGNAVTTPSEFRQQYDLFGRVRRRERSTSLQLGKQHLFDDMEEGDHTPTGGVSALPLEKMEKSSLVLNEKP</sequence>
<feature type="compositionally biased region" description="Basic and acidic residues" evidence="1">
    <location>
        <begin position="188"/>
        <end position="200"/>
    </location>
</feature>
<accession>A0A9N7URL4</accession>
<feature type="compositionally biased region" description="Polar residues" evidence="1">
    <location>
        <begin position="303"/>
        <end position="312"/>
    </location>
</feature>
<feature type="region of interest" description="Disordered" evidence="1">
    <location>
        <begin position="176"/>
        <end position="200"/>
    </location>
</feature>
<dbReference type="Proteomes" id="UP001153269">
    <property type="component" value="Unassembled WGS sequence"/>
</dbReference>
<evidence type="ECO:0000313" key="2">
    <source>
        <dbReference type="EMBL" id="CAB1435041.1"/>
    </source>
</evidence>
<dbReference type="EMBL" id="CADEAL010001724">
    <property type="protein sequence ID" value="CAB1435041.1"/>
    <property type="molecule type" value="Genomic_DNA"/>
</dbReference>
<feature type="region of interest" description="Disordered" evidence="1">
    <location>
        <begin position="117"/>
        <end position="147"/>
    </location>
</feature>
<keyword evidence="3" id="KW-1185">Reference proteome</keyword>
<proteinExistence type="predicted"/>
<dbReference type="GO" id="GO:0005925">
    <property type="term" value="C:focal adhesion"/>
    <property type="evidence" value="ECO:0007669"/>
    <property type="project" value="TreeGrafter"/>
</dbReference>
<comment type="caution">
    <text evidence="2">The sequence shown here is derived from an EMBL/GenBank/DDBJ whole genome shotgun (WGS) entry which is preliminary data.</text>
</comment>
<dbReference type="GO" id="GO:0051015">
    <property type="term" value="F:actin filament binding"/>
    <property type="evidence" value="ECO:0007669"/>
    <property type="project" value="TreeGrafter"/>
</dbReference>
<dbReference type="PANTHER" id="PTHR22591:SF3">
    <property type="entry name" value="XIN ACTIN-BINDING REPEAT-CONTAINING 2B"/>
    <property type="match status" value="1"/>
</dbReference>